<dbReference type="Gene3D" id="3.40.1010.20">
    <property type="entry name" value="4-hydroxy-3-methylbut-2-enyl diphosphate reductase, catalytic domain"/>
    <property type="match status" value="2"/>
</dbReference>
<sequence>MKILVAKHIGFCPGVKRAYTMAIQAFDINYQPVYLLGELVHNHQAVKMLIERGARLEDEVEQIPDKVTVVTRSHGLERKTREKLLEKGVTIIDTTCPRVRKVQSLASELEKKGYTMIILGDPNHAEIKALISELNTKPLVLGKDSTDWENKLNTLPENQPLAVIEQTTFPQQQYLDFCRLLEEKNLTDRCLIYNTLCLETEYRQNELRSHLQTGKIDVVIILGGKHSSNTRGLYLIANEQAPRTIWIEDPNEVEKTWFQPNQTILIVSGASTPDCAVKELMKKLNKGKVYE</sequence>
<feature type="binding site" evidence="5">
    <location>
        <position position="74"/>
    </location>
    <ligand>
        <name>(2E)-4-hydroxy-3-methylbut-2-enyl diphosphate</name>
        <dbReference type="ChEBI" id="CHEBI:128753"/>
    </ligand>
</feature>
<comment type="similarity">
    <text evidence="5">Belongs to the IspH family.</text>
</comment>
<feature type="binding site" evidence="5">
    <location>
        <position position="124"/>
    </location>
    <ligand>
        <name>(2E)-4-hydroxy-3-methylbut-2-enyl diphosphate</name>
        <dbReference type="ChEBI" id="CHEBI:128753"/>
    </ligand>
</feature>
<dbReference type="AlphaFoldDB" id="A0A1V5T405"/>
<dbReference type="UniPathway" id="UPA00056">
    <property type="reaction ID" value="UER00097"/>
</dbReference>
<dbReference type="InterPro" id="IPR003451">
    <property type="entry name" value="LytB/IspH"/>
</dbReference>
<dbReference type="GO" id="GO:0050992">
    <property type="term" value="P:dimethylallyl diphosphate biosynthetic process"/>
    <property type="evidence" value="ECO:0007669"/>
    <property type="project" value="UniProtKB-UniRule"/>
</dbReference>
<evidence type="ECO:0000256" key="3">
    <source>
        <dbReference type="ARBA" id="ARBA00023004"/>
    </source>
</evidence>
<feature type="binding site" evidence="5">
    <location>
        <position position="124"/>
    </location>
    <ligand>
        <name>isopentenyl diphosphate</name>
        <dbReference type="ChEBI" id="CHEBI:128769"/>
    </ligand>
</feature>
<protein>
    <recommendedName>
        <fullName evidence="5">4-hydroxy-3-methylbut-2-enyl diphosphate reductase</fullName>
        <shortName evidence="5">HMBPP reductase</shortName>
        <ecNumber evidence="5">1.17.7.4</ecNumber>
    </recommendedName>
</protein>
<dbReference type="HAMAP" id="MF_00191">
    <property type="entry name" value="IspH"/>
    <property type="match status" value="1"/>
</dbReference>
<dbReference type="GO" id="GO:0046872">
    <property type="term" value="F:metal ion binding"/>
    <property type="evidence" value="ECO:0007669"/>
    <property type="project" value="UniProtKB-KW"/>
</dbReference>
<dbReference type="UniPathway" id="UPA00059">
    <property type="reaction ID" value="UER00105"/>
</dbReference>
<keyword evidence="2 5" id="KW-0479">Metal-binding</keyword>
<keyword evidence="5" id="KW-0414">Isoprene biosynthesis</keyword>
<proteinExistence type="inferred from homology"/>
<comment type="pathway">
    <text evidence="5">Isoprenoid biosynthesis; isopentenyl diphosphate biosynthesis via DXP pathway; isopentenyl diphosphate from 1-deoxy-D-xylulose 5-phosphate: step 6/6.</text>
</comment>
<comment type="caution">
    <text evidence="6">The sequence shown here is derived from an EMBL/GenBank/DDBJ whole genome shotgun (WGS) entry which is preliminary data.</text>
</comment>
<feature type="binding site" evidence="5">
    <location>
        <position position="229"/>
    </location>
    <ligand>
        <name>(2E)-4-hydroxy-3-methylbut-2-enyl diphosphate</name>
        <dbReference type="ChEBI" id="CHEBI:128753"/>
    </ligand>
</feature>
<feature type="binding site" evidence="5">
    <location>
        <position position="227"/>
    </location>
    <ligand>
        <name>isopentenyl diphosphate</name>
        <dbReference type="ChEBI" id="CHEBI:128769"/>
    </ligand>
</feature>
<feature type="active site" description="Proton donor" evidence="5">
    <location>
        <position position="126"/>
    </location>
</feature>
<evidence type="ECO:0000256" key="2">
    <source>
        <dbReference type="ARBA" id="ARBA00022723"/>
    </source>
</evidence>
<organism evidence="6">
    <name type="scientific">Candidatus Atribacter allofermentans</name>
    <dbReference type="NCBI Taxonomy" id="1852833"/>
    <lineage>
        <taxon>Bacteria</taxon>
        <taxon>Pseudomonadati</taxon>
        <taxon>Atribacterota</taxon>
        <taxon>Atribacteria</taxon>
        <taxon>Atribacterales</taxon>
        <taxon>Atribacteraceae</taxon>
        <taxon>Atribacter</taxon>
    </lineage>
</organism>
<feature type="binding site" evidence="5">
    <location>
        <position position="228"/>
    </location>
    <ligand>
        <name>(2E)-4-hydroxy-3-methylbut-2-enyl diphosphate</name>
        <dbReference type="ChEBI" id="CHEBI:128753"/>
    </ligand>
</feature>
<dbReference type="NCBIfam" id="TIGR00216">
    <property type="entry name" value="ispH_lytB"/>
    <property type="match status" value="1"/>
</dbReference>
<gene>
    <name evidence="5 6" type="primary">ispH</name>
    <name evidence="6" type="ORF">BWY41_00204</name>
</gene>
<evidence type="ECO:0000256" key="5">
    <source>
        <dbReference type="HAMAP-Rule" id="MF_00191"/>
    </source>
</evidence>
<feature type="binding site" evidence="5">
    <location>
        <position position="41"/>
    </location>
    <ligand>
        <name>dimethylallyl diphosphate</name>
        <dbReference type="ChEBI" id="CHEBI:57623"/>
    </ligand>
</feature>
<comment type="function">
    <text evidence="5">Catalyzes the conversion of 1-hydroxy-2-methyl-2-(E)-butenyl 4-diphosphate (HMBPP) into a mixture of isopentenyl diphosphate (IPP) and dimethylallyl diphosphate (DMAPP). Acts in the terminal step of the DOXP/MEP pathway for isoprenoid precursor biosynthesis.</text>
</comment>
<accession>A0A1V5T405</accession>
<feature type="binding site" evidence="5">
    <location>
        <position position="229"/>
    </location>
    <ligand>
        <name>dimethylallyl diphosphate</name>
        <dbReference type="ChEBI" id="CHEBI:57623"/>
    </ligand>
</feature>
<dbReference type="GO" id="GO:0051539">
    <property type="term" value="F:4 iron, 4 sulfur cluster binding"/>
    <property type="evidence" value="ECO:0007669"/>
    <property type="project" value="UniProtKB-UniRule"/>
</dbReference>
<comment type="pathway">
    <text evidence="5">Isoprenoid biosynthesis; dimethylallyl diphosphate biosynthesis; dimethylallyl diphosphate from (2E)-4-hydroxy-3-methylbutenyl diphosphate: step 1/1.</text>
</comment>
<feature type="binding site" evidence="5">
    <location>
        <position position="228"/>
    </location>
    <ligand>
        <name>dimethylallyl diphosphate</name>
        <dbReference type="ChEBI" id="CHEBI:57623"/>
    </ligand>
</feature>
<comment type="cofactor">
    <cofactor evidence="5">
        <name>[4Fe-4S] cluster</name>
        <dbReference type="ChEBI" id="CHEBI:49883"/>
    </cofactor>
    <text evidence="5">Binds 1 [4Fe-4S] cluster per subunit.</text>
</comment>
<dbReference type="PANTHER" id="PTHR30426:SF0">
    <property type="entry name" value="4-HYDROXY-3-METHYLBUT-2-ENYL DIPHOSPHATE REDUCTASE"/>
    <property type="match status" value="1"/>
</dbReference>
<feature type="binding site" evidence="5">
    <location>
        <position position="229"/>
    </location>
    <ligand>
        <name>isopentenyl diphosphate</name>
        <dbReference type="ChEBI" id="CHEBI:128769"/>
    </ligand>
</feature>
<dbReference type="GO" id="GO:0016114">
    <property type="term" value="P:terpenoid biosynthetic process"/>
    <property type="evidence" value="ECO:0007669"/>
    <property type="project" value="UniProtKB-UniRule"/>
</dbReference>
<dbReference type="Proteomes" id="UP000485569">
    <property type="component" value="Unassembled WGS sequence"/>
</dbReference>
<feature type="binding site" evidence="5">
    <location>
        <position position="74"/>
    </location>
    <ligand>
        <name>isopentenyl diphosphate</name>
        <dbReference type="ChEBI" id="CHEBI:128769"/>
    </ligand>
</feature>
<dbReference type="GO" id="GO:0051745">
    <property type="term" value="F:4-hydroxy-3-methylbut-2-enyl diphosphate reductase activity"/>
    <property type="evidence" value="ECO:0007669"/>
    <property type="project" value="UniProtKB-UniRule"/>
</dbReference>
<feature type="binding site" evidence="5">
    <location>
        <position position="271"/>
    </location>
    <ligand>
        <name>dimethylallyl diphosphate</name>
        <dbReference type="ChEBI" id="CHEBI:57623"/>
    </ligand>
</feature>
<dbReference type="EMBL" id="MWBQ01000021">
    <property type="protein sequence ID" value="OQA61253.1"/>
    <property type="molecule type" value="Genomic_DNA"/>
</dbReference>
<dbReference type="PANTHER" id="PTHR30426">
    <property type="entry name" value="4-HYDROXY-3-METHYLBUT-2-ENYL DIPHOSPHATE REDUCTASE"/>
    <property type="match status" value="1"/>
</dbReference>
<feature type="binding site" evidence="5">
    <location>
        <position position="271"/>
    </location>
    <ligand>
        <name>(2E)-4-hydroxy-3-methylbut-2-enyl diphosphate</name>
        <dbReference type="ChEBI" id="CHEBI:128753"/>
    </ligand>
</feature>
<feature type="binding site" evidence="5">
    <location>
        <position position="197"/>
    </location>
    <ligand>
        <name>[4Fe-4S] cluster</name>
        <dbReference type="ChEBI" id="CHEBI:49883"/>
    </ligand>
</feature>
<feature type="binding site" evidence="5">
    <location>
        <position position="227"/>
    </location>
    <ligand>
        <name>dimethylallyl diphosphate</name>
        <dbReference type="ChEBI" id="CHEBI:57623"/>
    </ligand>
</feature>
<dbReference type="EC" id="1.17.7.4" evidence="5"/>
<feature type="binding site" evidence="5">
    <location>
        <position position="41"/>
    </location>
    <ligand>
        <name>isopentenyl diphosphate</name>
        <dbReference type="ChEBI" id="CHEBI:128769"/>
    </ligand>
</feature>
<feature type="binding site" evidence="5">
    <location>
        <position position="167"/>
    </location>
    <ligand>
        <name>(2E)-4-hydroxy-3-methylbut-2-enyl diphosphate</name>
        <dbReference type="ChEBI" id="CHEBI:128753"/>
    </ligand>
</feature>
<keyword evidence="4 5" id="KW-0411">Iron-sulfur</keyword>
<evidence type="ECO:0000313" key="6">
    <source>
        <dbReference type="EMBL" id="OQA61253.1"/>
    </source>
</evidence>
<feature type="binding site" evidence="5">
    <location>
        <position position="96"/>
    </location>
    <ligand>
        <name>[4Fe-4S] cluster</name>
        <dbReference type="ChEBI" id="CHEBI:49883"/>
    </ligand>
</feature>
<keyword evidence="5 6" id="KW-0560">Oxidoreductase</keyword>
<feature type="binding site" evidence="5">
    <location>
        <position position="74"/>
    </location>
    <ligand>
        <name>dimethylallyl diphosphate</name>
        <dbReference type="ChEBI" id="CHEBI:57623"/>
    </ligand>
</feature>
<feature type="binding site" evidence="5">
    <location>
        <position position="271"/>
    </location>
    <ligand>
        <name>isopentenyl diphosphate</name>
        <dbReference type="ChEBI" id="CHEBI:128769"/>
    </ligand>
</feature>
<feature type="binding site" evidence="5">
    <location>
        <position position="12"/>
    </location>
    <ligand>
        <name>[4Fe-4S] cluster</name>
        <dbReference type="ChEBI" id="CHEBI:49883"/>
    </ligand>
</feature>
<feature type="binding site" evidence="5">
    <location>
        <position position="227"/>
    </location>
    <ligand>
        <name>(2E)-4-hydroxy-3-methylbut-2-enyl diphosphate</name>
        <dbReference type="ChEBI" id="CHEBI:128753"/>
    </ligand>
</feature>
<keyword evidence="3 5" id="KW-0408">Iron</keyword>
<feature type="binding site" evidence="5">
    <location>
        <position position="41"/>
    </location>
    <ligand>
        <name>(2E)-4-hydroxy-3-methylbut-2-enyl diphosphate</name>
        <dbReference type="ChEBI" id="CHEBI:128753"/>
    </ligand>
</feature>
<comment type="catalytic activity">
    <reaction evidence="5">
        <text>dimethylallyl diphosphate + 2 oxidized [2Fe-2S]-[ferredoxin] + H2O = (2E)-4-hydroxy-3-methylbut-2-enyl diphosphate + 2 reduced [2Fe-2S]-[ferredoxin] + 2 H(+)</text>
        <dbReference type="Rhea" id="RHEA:24825"/>
        <dbReference type="Rhea" id="RHEA-COMP:10000"/>
        <dbReference type="Rhea" id="RHEA-COMP:10001"/>
        <dbReference type="ChEBI" id="CHEBI:15377"/>
        <dbReference type="ChEBI" id="CHEBI:15378"/>
        <dbReference type="ChEBI" id="CHEBI:33737"/>
        <dbReference type="ChEBI" id="CHEBI:33738"/>
        <dbReference type="ChEBI" id="CHEBI:57623"/>
        <dbReference type="ChEBI" id="CHEBI:128753"/>
        <dbReference type="EC" id="1.17.7.4"/>
    </reaction>
</comment>
<comment type="catalytic activity">
    <reaction evidence="5">
        <text>isopentenyl diphosphate + 2 oxidized [2Fe-2S]-[ferredoxin] + H2O = (2E)-4-hydroxy-3-methylbut-2-enyl diphosphate + 2 reduced [2Fe-2S]-[ferredoxin] + 2 H(+)</text>
        <dbReference type="Rhea" id="RHEA:24488"/>
        <dbReference type="Rhea" id="RHEA-COMP:10000"/>
        <dbReference type="Rhea" id="RHEA-COMP:10001"/>
        <dbReference type="ChEBI" id="CHEBI:15377"/>
        <dbReference type="ChEBI" id="CHEBI:15378"/>
        <dbReference type="ChEBI" id="CHEBI:33737"/>
        <dbReference type="ChEBI" id="CHEBI:33738"/>
        <dbReference type="ChEBI" id="CHEBI:128753"/>
        <dbReference type="ChEBI" id="CHEBI:128769"/>
        <dbReference type="EC" id="1.17.7.4"/>
    </reaction>
</comment>
<dbReference type="CDD" id="cd13944">
    <property type="entry name" value="lytB_ispH"/>
    <property type="match status" value="1"/>
</dbReference>
<dbReference type="GO" id="GO:0019288">
    <property type="term" value="P:isopentenyl diphosphate biosynthetic process, methylerythritol 4-phosphate pathway"/>
    <property type="evidence" value="ECO:0007669"/>
    <property type="project" value="UniProtKB-UniRule"/>
</dbReference>
<keyword evidence="1 5" id="KW-0004">4Fe-4S</keyword>
<evidence type="ECO:0000256" key="4">
    <source>
        <dbReference type="ARBA" id="ARBA00023014"/>
    </source>
</evidence>
<feature type="binding site" evidence="5">
    <location>
        <position position="228"/>
    </location>
    <ligand>
        <name>isopentenyl diphosphate</name>
        <dbReference type="ChEBI" id="CHEBI:128769"/>
    </ligand>
</feature>
<evidence type="ECO:0000256" key="1">
    <source>
        <dbReference type="ARBA" id="ARBA00022485"/>
    </source>
</evidence>
<dbReference type="Gene3D" id="3.40.50.11270">
    <property type="match status" value="1"/>
</dbReference>
<feature type="binding site" evidence="5">
    <location>
        <position position="124"/>
    </location>
    <ligand>
        <name>dimethylallyl diphosphate</name>
        <dbReference type="ChEBI" id="CHEBI:57623"/>
    </ligand>
</feature>
<reference evidence="6" key="1">
    <citation type="submission" date="2017-02" db="EMBL/GenBank/DDBJ databases">
        <title>Delving into the versatile metabolic prowess of the omnipresent phylum Bacteroidetes.</title>
        <authorList>
            <person name="Nobu M.K."/>
            <person name="Mei R."/>
            <person name="Narihiro T."/>
            <person name="Kuroda K."/>
            <person name="Liu W.-T."/>
        </authorList>
    </citation>
    <scope>NUCLEOTIDE SEQUENCE</scope>
    <source>
        <strain evidence="6">ADurb.Bin276</strain>
    </source>
</reference>
<dbReference type="Pfam" id="PF02401">
    <property type="entry name" value="LYTB"/>
    <property type="match status" value="1"/>
</dbReference>
<name>A0A1V5T405_9BACT</name>